<feature type="region of interest" description="Disordered" evidence="1">
    <location>
        <begin position="1"/>
        <end position="56"/>
    </location>
</feature>
<dbReference type="InParanoid" id="F0XQJ8"/>
<dbReference type="PANTHER" id="PTHR35872">
    <property type="entry name" value="INTEGRAL MEMBRANE PROTEIN (AFU_ORTHOLOGUE AFUA_5G07110)"/>
    <property type="match status" value="1"/>
</dbReference>
<feature type="compositionally biased region" description="Low complexity" evidence="1">
    <location>
        <begin position="1"/>
        <end position="17"/>
    </location>
</feature>
<dbReference type="Pfam" id="PF11204">
    <property type="entry name" value="DUF2985"/>
    <property type="match status" value="1"/>
</dbReference>
<dbReference type="AlphaFoldDB" id="F0XQJ8"/>
<keyword evidence="2" id="KW-0472">Membrane</keyword>
<keyword evidence="4" id="KW-1185">Reference proteome</keyword>
<feature type="transmembrane region" description="Helical" evidence="2">
    <location>
        <begin position="410"/>
        <end position="433"/>
    </location>
</feature>
<dbReference type="EMBL" id="GL629801">
    <property type="protein sequence ID" value="EFX00594.1"/>
    <property type="molecule type" value="Genomic_DNA"/>
</dbReference>
<evidence type="ECO:0000256" key="1">
    <source>
        <dbReference type="SAM" id="MobiDB-lite"/>
    </source>
</evidence>
<feature type="transmembrane region" description="Helical" evidence="2">
    <location>
        <begin position="381"/>
        <end position="404"/>
    </location>
</feature>
<evidence type="ECO:0000313" key="4">
    <source>
        <dbReference type="Proteomes" id="UP000007796"/>
    </source>
</evidence>
<dbReference type="HOGENOM" id="CLU_031135_1_0_1"/>
<keyword evidence="2" id="KW-1133">Transmembrane helix</keyword>
<dbReference type="eggNOG" id="ENOG502QQSQ">
    <property type="taxonomic scope" value="Eukaryota"/>
</dbReference>
<accession>F0XQJ8</accession>
<protein>
    <recommendedName>
        <fullName evidence="5">Alpha-l-rhamnosidase c</fullName>
    </recommendedName>
</protein>
<feature type="transmembrane region" description="Helical" evidence="2">
    <location>
        <begin position="231"/>
        <end position="254"/>
    </location>
</feature>
<feature type="region of interest" description="Disordered" evidence="1">
    <location>
        <begin position="80"/>
        <end position="113"/>
    </location>
</feature>
<keyword evidence="2" id="KW-0812">Transmembrane</keyword>
<reference evidence="3 4" key="1">
    <citation type="journal article" date="2011" name="Proc. Natl. Acad. Sci. U.S.A.">
        <title>Genome and transcriptome analyses of the mountain pine beetle-fungal symbiont Grosmannia clavigera, a lodgepole pine pathogen.</title>
        <authorList>
            <person name="DiGuistini S."/>
            <person name="Wang Y."/>
            <person name="Liao N.Y."/>
            <person name="Taylor G."/>
            <person name="Tanguay P."/>
            <person name="Feau N."/>
            <person name="Henrissat B."/>
            <person name="Chan S.K."/>
            <person name="Hesse-Orce U."/>
            <person name="Alamouti S.M."/>
            <person name="Tsui C.K.M."/>
            <person name="Docking R.T."/>
            <person name="Levasseur A."/>
            <person name="Haridas S."/>
            <person name="Robertson G."/>
            <person name="Birol I."/>
            <person name="Holt R.A."/>
            <person name="Marra M.A."/>
            <person name="Hamelin R.C."/>
            <person name="Hirst M."/>
            <person name="Jones S.J.M."/>
            <person name="Bohlmann J."/>
            <person name="Breuil C."/>
        </authorList>
    </citation>
    <scope>NUCLEOTIDE SEQUENCE [LARGE SCALE GENOMIC DNA]</scope>
    <source>
        <strain evidence="4">kw1407 / UAMH 11150</strain>
    </source>
</reference>
<dbReference type="InterPro" id="IPR021369">
    <property type="entry name" value="DUF2985"/>
</dbReference>
<dbReference type="RefSeq" id="XP_014170076.1">
    <property type="nucleotide sequence ID" value="XM_014314601.1"/>
</dbReference>
<feature type="compositionally biased region" description="Low complexity" evidence="1">
    <location>
        <begin position="81"/>
        <end position="104"/>
    </location>
</feature>
<organism evidence="4">
    <name type="scientific">Grosmannia clavigera (strain kw1407 / UAMH 11150)</name>
    <name type="common">Blue stain fungus</name>
    <name type="synonym">Graphiocladiella clavigera</name>
    <dbReference type="NCBI Taxonomy" id="655863"/>
    <lineage>
        <taxon>Eukaryota</taxon>
        <taxon>Fungi</taxon>
        <taxon>Dikarya</taxon>
        <taxon>Ascomycota</taxon>
        <taxon>Pezizomycotina</taxon>
        <taxon>Sordariomycetes</taxon>
        <taxon>Sordariomycetidae</taxon>
        <taxon>Ophiostomatales</taxon>
        <taxon>Ophiostomataceae</taxon>
        <taxon>Leptographium</taxon>
    </lineage>
</organism>
<name>F0XQJ8_GROCL</name>
<evidence type="ECO:0008006" key="5">
    <source>
        <dbReference type="Google" id="ProtNLM"/>
    </source>
</evidence>
<dbReference type="Proteomes" id="UP000007796">
    <property type="component" value="Unassembled WGS sequence"/>
</dbReference>
<dbReference type="OrthoDB" id="6407410at2759"/>
<dbReference type="GeneID" id="25981157"/>
<dbReference type="PANTHER" id="PTHR35872:SF1">
    <property type="entry name" value="ALPHA-L-RHAMNOSIDASE C"/>
    <property type="match status" value="1"/>
</dbReference>
<dbReference type="STRING" id="655863.F0XQJ8"/>
<sequence>MATPPGSGSGSGSASPGLDSFPQVAIEMTSTPSTANPVRERRFSNASSIPRRLSKSFQEAELPTGFLGATADMTSSVFVAGRTRSSSGRTRSSTGGRTRSSVSSANDDRTRPFTQQRLGAIRTEDTTLAILEEPQRMSVSFDQARSRGEGEKSIAKSDEPTIVATSESHDACSGPDDGTDVRLGAKMPAANADAAEGREYDNGYHFPPQYSKSDNFRHAAIAFGKYIRTPVGFLVLIYGLNVVAWGAMLFFLLLDASPAMCHPSCGNINSPRRIWVEIDSQILNSLFCVTGFGMAPWRLRDLFFLLRFRLAKNLLSLRRLAGVHRGWIRLPGSENLPLDVGPTNIPDDTPRSVLPFPESKIPDVPLTGERAPPTALWRVDFVLWMNAGNTFLQCVLSGFMWGMTRHNRPSWATGLFVALGCISGAVGGLGMFYEGKRVKGIEGVPLTHEDYEKLAQDRALGISHYNNLDGKKPKEKVIDLEAVKEPVK</sequence>
<gene>
    <name evidence="3" type="ORF">CMQ_7596</name>
</gene>
<evidence type="ECO:0000313" key="3">
    <source>
        <dbReference type="EMBL" id="EFX00594.1"/>
    </source>
</evidence>
<proteinExistence type="predicted"/>
<evidence type="ECO:0000256" key="2">
    <source>
        <dbReference type="SAM" id="Phobius"/>
    </source>
</evidence>